<dbReference type="Proteomes" id="UP000273786">
    <property type="component" value="Unassembled WGS sequence"/>
</dbReference>
<dbReference type="InterPro" id="IPR016167">
    <property type="entry name" value="FAD-bd_PCMH_sub1"/>
</dbReference>
<comment type="similarity">
    <text evidence="2">Belongs to the FAD-binding oxidoreductase/transferase type 4 family.</text>
</comment>
<dbReference type="SUPFAM" id="SSF56176">
    <property type="entry name" value="FAD-binding/transporter-associated domain-like"/>
    <property type="match status" value="1"/>
</dbReference>
<proteinExistence type="inferred from homology"/>
<dbReference type="RefSeq" id="WP_124996546.1">
    <property type="nucleotide sequence ID" value="NZ_RQXT01000005.1"/>
</dbReference>
<dbReference type="Gene3D" id="3.30.70.2190">
    <property type="match status" value="1"/>
</dbReference>
<evidence type="ECO:0000256" key="4">
    <source>
        <dbReference type="ARBA" id="ARBA00022827"/>
    </source>
</evidence>
<dbReference type="EMBL" id="RQXT01000005">
    <property type="protein sequence ID" value="RRI05487.1"/>
    <property type="molecule type" value="Genomic_DNA"/>
</dbReference>
<evidence type="ECO:0000256" key="3">
    <source>
        <dbReference type="ARBA" id="ARBA00022630"/>
    </source>
</evidence>
<dbReference type="InterPro" id="IPR006094">
    <property type="entry name" value="Oxid_FAD_bind_N"/>
</dbReference>
<dbReference type="InterPro" id="IPR016164">
    <property type="entry name" value="FAD-linked_Oxase-like_C"/>
</dbReference>
<dbReference type="PROSITE" id="PS51387">
    <property type="entry name" value="FAD_PCMH"/>
    <property type="match status" value="1"/>
</dbReference>
<dbReference type="InterPro" id="IPR016171">
    <property type="entry name" value="Vanillyl_alc_oxidase_C-sub2"/>
</dbReference>
<comment type="cofactor">
    <cofactor evidence="1">
        <name>FAD</name>
        <dbReference type="ChEBI" id="CHEBI:57692"/>
    </cofactor>
</comment>
<evidence type="ECO:0000259" key="5">
    <source>
        <dbReference type="PROSITE" id="PS51387"/>
    </source>
</evidence>
<dbReference type="InterPro" id="IPR016166">
    <property type="entry name" value="FAD-bd_PCMH"/>
</dbReference>
<dbReference type="Gene3D" id="3.30.70.2740">
    <property type="match status" value="1"/>
</dbReference>
<evidence type="ECO:0000313" key="6">
    <source>
        <dbReference type="EMBL" id="RRI05487.1"/>
    </source>
</evidence>
<dbReference type="Gene3D" id="3.30.43.10">
    <property type="entry name" value="Uridine Diphospho-n-acetylenolpyruvylglucosamine Reductase, domain 2"/>
    <property type="match status" value="1"/>
</dbReference>
<dbReference type="FunFam" id="1.10.45.10:FF:000001">
    <property type="entry name" value="D-lactate dehydrogenase mitochondrial"/>
    <property type="match status" value="1"/>
</dbReference>
<dbReference type="PANTHER" id="PTHR43716:SF2">
    <property type="entry name" value="BLL6224 PROTEIN"/>
    <property type="match status" value="1"/>
</dbReference>
<comment type="caution">
    <text evidence="6">The sequence shown here is derived from an EMBL/GenBank/DDBJ whole genome shotgun (WGS) entry which is preliminary data.</text>
</comment>
<organism evidence="6 7">
    <name type="scientific">Mesorhizobium tamadayense</name>
    <dbReference type="NCBI Taxonomy" id="425306"/>
    <lineage>
        <taxon>Bacteria</taxon>
        <taxon>Pseudomonadati</taxon>
        <taxon>Pseudomonadota</taxon>
        <taxon>Alphaproteobacteria</taxon>
        <taxon>Hyphomicrobiales</taxon>
        <taxon>Phyllobacteriaceae</taxon>
        <taxon>Mesorhizobium</taxon>
    </lineage>
</organism>
<dbReference type="AlphaFoldDB" id="A0A3P3G3Z9"/>
<name>A0A3P3G3Z9_9HYPH</name>
<keyword evidence="7" id="KW-1185">Reference proteome</keyword>
<dbReference type="InterPro" id="IPR004113">
    <property type="entry name" value="FAD-bd_oxidored_4_C"/>
</dbReference>
<accession>A0A3P3G3Z9</accession>
<dbReference type="Gene3D" id="3.30.465.10">
    <property type="match status" value="1"/>
</dbReference>
<dbReference type="InterPro" id="IPR036318">
    <property type="entry name" value="FAD-bd_PCMH-like_sf"/>
</dbReference>
<gene>
    <name evidence="6" type="ORF">EH240_06275</name>
</gene>
<evidence type="ECO:0000256" key="2">
    <source>
        <dbReference type="ARBA" id="ARBA00008000"/>
    </source>
</evidence>
<sequence>MNDLTDDQPFDLDPGLIDRFAAIVGDKYALRDQADIAPYITERRGRWHGRTSLVLRPGSVEEVSRIMRLATETGTPVVPQSGNTGLVGAQVPDKSGHDIVLSLSRLNRIREIDVLSNTVTAEAGVILQTLQEAADAADRLFPLSLAAQGSCQIGGNLSSNAGGTGVLAYGNARELCLGIEVVLPTGEVFDDLRKLKKDNTGYDLKNLFVGAEGTLGVITAAVLKLFPKPKGREVAFVGLSSPEAALSLFTLAMDQAGASLTAFELIGQRPYDFTLRHAQGVTRPLADDWPWYVLMQVSSGRSQEDGRALIEEVLAAGLERGIFGDAVVAASLAQGEAFWIFREVLPECQKPEGASIKHDISVPIASIPDFIEAAAGAVQSVSPGARVVCFGHMGDGNLHYNISRPEAGDDEQFLSLYRPMNNAVHDVVRSFHGSISAEHGIGQLKRDELIATAPPMAIDLMRRVKAAFDPAGIMNPGKVI</sequence>
<dbReference type="GO" id="GO:0022904">
    <property type="term" value="P:respiratory electron transport chain"/>
    <property type="evidence" value="ECO:0007669"/>
    <property type="project" value="TreeGrafter"/>
</dbReference>
<feature type="domain" description="FAD-binding PCMH-type" evidence="5">
    <location>
        <begin position="47"/>
        <end position="228"/>
    </location>
</feature>
<dbReference type="GO" id="GO:0003824">
    <property type="term" value="F:catalytic activity"/>
    <property type="evidence" value="ECO:0007669"/>
    <property type="project" value="InterPro"/>
</dbReference>
<dbReference type="InterPro" id="IPR016169">
    <property type="entry name" value="FAD-bd_PCMH_sub2"/>
</dbReference>
<dbReference type="GO" id="GO:0071949">
    <property type="term" value="F:FAD binding"/>
    <property type="evidence" value="ECO:0007669"/>
    <property type="project" value="InterPro"/>
</dbReference>
<keyword evidence="4" id="KW-0274">FAD</keyword>
<keyword evidence="3" id="KW-0285">Flavoprotein</keyword>
<dbReference type="SUPFAM" id="SSF55103">
    <property type="entry name" value="FAD-linked oxidases, C-terminal domain"/>
    <property type="match status" value="1"/>
</dbReference>
<dbReference type="OrthoDB" id="9809290at2"/>
<evidence type="ECO:0000313" key="7">
    <source>
        <dbReference type="Proteomes" id="UP000273786"/>
    </source>
</evidence>
<dbReference type="InterPro" id="IPR051264">
    <property type="entry name" value="FAD-oxidored/transferase_4"/>
</dbReference>
<dbReference type="Pfam" id="PF02913">
    <property type="entry name" value="FAD-oxidase_C"/>
    <property type="match status" value="1"/>
</dbReference>
<reference evidence="6 7" key="1">
    <citation type="submission" date="2018-11" db="EMBL/GenBank/DDBJ databases">
        <title>the genome of Mesorhizobium tamadayense DSM 28320.</title>
        <authorList>
            <person name="Gao J."/>
        </authorList>
    </citation>
    <scope>NUCLEOTIDE SEQUENCE [LARGE SCALE GENOMIC DNA]</scope>
    <source>
        <strain evidence="6 7">DSM 28320</strain>
    </source>
</reference>
<protein>
    <submittedName>
        <fullName evidence="6">FAD-binding oxidoreductase</fullName>
    </submittedName>
</protein>
<dbReference type="PANTHER" id="PTHR43716">
    <property type="entry name" value="D-2-HYDROXYGLUTARATE DEHYDROGENASE, MITOCHONDRIAL"/>
    <property type="match status" value="1"/>
</dbReference>
<dbReference type="Pfam" id="PF01565">
    <property type="entry name" value="FAD_binding_4"/>
    <property type="match status" value="1"/>
</dbReference>
<evidence type="ECO:0000256" key="1">
    <source>
        <dbReference type="ARBA" id="ARBA00001974"/>
    </source>
</evidence>
<dbReference type="Gene3D" id="1.10.45.10">
    <property type="entry name" value="Vanillyl-alcohol Oxidase, Chain A, domain 4"/>
    <property type="match status" value="1"/>
</dbReference>